<dbReference type="RefSeq" id="WP_151843665.1">
    <property type="nucleotide sequence ID" value="NZ_WBZJ01000001.1"/>
</dbReference>
<dbReference type="EMBL" id="WBZJ01000001">
    <property type="protein sequence ID" value="KAB3522770.1"/>
    <property type="molecule type" value="Genomic_DNA"/>
</dbReference>
<sequence>METDYEVYEWLDRVLPPHVYREMAQQAYDAGEPDSAVADLLEEAVEAGALPPEILQRLKLEYPEDPVVSPIIEICERKLESGELP</sequence>
<accession>A0ABQ6VER5</accession>
<comment type="caution">
    <text evidence="1">The sequence shown here is derived from an EMBL/GenBank/DDBJ whole genome shotgun (WGS) entry which is preliminary data.</text>
</comment>
<proteinExistence type="predicted"/>
<name>A0ABQ6VER5_9CORY</name>
<keyword evidence="2" id="KW-1185">Reference proteome</keyword>
<evidence type="ECO:0000313" key="2">
    <source>
        <dbReference type="Proteomes" id="UP000436181"/>
    </source>
</evidence>
<protein>
    <recommendedName>
        <fullName evidence="3">DUF2795 domain-containing protein</fullName>
    </recommendedName>
</protein>
<evidence type="ECO:0000313" key="1">
    <source>
        <dbReference type="EMBL" id="KAB3522770.1"/>
    </source>
</evidence>
<evidence type="ECO:0008006" key="3">
    <source>
        <dbReference type="Google" id="ProtNLM"/>
    </source>
</evidence>
<dbReference type="Proteomes" id="UP000436181">
    <property type="component" value="Unassembled WGS sequence"/>
</dbReference>
<reference evidence="1 2" key="1">
    <citation type="submission" date="2019-10" db="EMBL/GenBank/DDBJ databases">
        <title>Corynebacterium sp novel species isolated from the respiratory tract of Marmot.</title>
        <authorList>
            <person name="Zhang G."/>
        </authorList>
    </citation>
    <scope>NUCLEOTIDE SEQUENCE [LARGE SCALE GENOMIC DNA]</scope>
    <source>
        <strain evidence="1 2">336</strain>
    </source>
</reference>
<gene>
    <name evidence="1" type="ORF">F8377_00940</name>
</gene>
<organism evidence="1 2">
    <name type="scientific">Corynebacterium zhongnanshanii</name>
    <dbReference type="NCBI Taxonomy" id="2768834"/>
    <lineage>
        <taxon>Bacteria</taxon>
        <taxon>Bacillati</taxon>
        <taxon>Actinomycetota</taxon>
        <taxon>Actinomycetes</taxon>
        <taxon>Mycobacteriales</taxon>
        <taxon>Corynebacteriaceae</taxon>
        <taxon>Corynebacterium</taxon>
    </lineage>
</organism>